<comment type="caution">
    <text evidence="8">The sequence shown here is derived from an EMBL/GenBank/DDBJ whole genome shotgun (WGS) entry which is preliminary data.</text>
</comment>
<dbReference type="InterPro" id="IPR045132">
    <property type="entry name" value="UBE4"/>
</dbReference>
<dbReference type="Pfam" id="PF10408">
    <property type="entry name" value="Ufd2P_core"/>
    <property type="match status" value="1"/>
</dbReference>
<evidence type="ECO:0000256" key="2">
    <source>
        <dbReference type="ARBA" id="ARBA00004906"/>
    </source>
</evidence>
<dbReference type="EMBL" id="JADGJD010002060">
    <property type="protein sequence ID" value="KAJ3035323.1"/>
    <property type="molecule type" value="Genomic_DNA"/>
</dbReference>
<dbReference type="PANTHER" id="PTHR13931:SF2">
    <property type="entry name" value="UBIQUITIN CONJUGATION FACTOR E4 B"/>
    <property type="match status" value="1"/>
</dbReference>
<comment type="subcellular location">
    <subcellularLocation>
        <location evidence="1">Nucleus</location>
    </subcellularLocation>
</comment>
<dbReference type="GO" id="GO:0036503">
    <property type="term" value="P:ERAD pathway"/>
    <property type="evidence" value="ECO:0007669"/>
    <property type="project" value="InterPro"/>
</dbReference>
<feature type="non-terminal residue" evidence="8">
    <location>
        <position position="1"/>
    </location>
</feature>
<dbReference type="GO" id="GO:0000151">
    <property type="term" value="C:ubiquitin ligase complex"/>
    <property type="evidence" value="ECO:0007669"/>
    <property type="project" value="InterPro"/>
</dbReference>
<accession>A0AAD5WXI8</accession>
<evidence type="ECO:0000313" key="8">
    <source>
        <dbReference type="EMBL" id="KAJ3035323.1"/>
    </source>
</evidence>
<dbReference type="GO" id="GO:0006511">
    <property type="term" value="P:ubiquitin-dependent protein catabolic process"/>
    <property type="evidence" value="ECO:0007669"/>
    <property type="project" value="InterPro"/>
</dbReference>
<dbReference type="GO" id="GO:0000209">
    <property type="term" value="P:protein polyubiquitination"/>
    <property type="evidence" value="ECO:0007669"/>
    <property type="project" value="TreeGrafter"/>
</dbReference>
<dbReference type="Proteomes" id="UP001212841">
    <property type="component" value="Unassembled WGS sequence"/>
</dbReference>
<evidence type="ECO:0000256" key="6">
    <source>
        <dbReference type="SAM" id="MobiDB-lite"/>
    </source>
</evidence>
<keyword evidence="3" id="KW-0808">Transferase</keyword>
<protein>
    <recommendedName>
        <fullName evidence="7">Ubiquitin conjugation factor E4 core domain-containing protein</fullName>
    </recommendedName>
</protein>
<dbReference type="PANTHER" id="PTHR13931">
    <property type="entry name" value="UBIQUITINATION FACTOR E4"/>
    <property type="match status" value="1"/>
</dbReference>
<evidence type="ECO:0000256" key="1">
    <source>
        <dbReference type="ARBA" id="ARBA00004123"/>
    </source>
</evidence>
<reference evidence="8" key="1">
    <citation type="submission" date="2020-05" db="EMBL/GenBank/DDBJ databases">
        <title>Phylogenomic resolution of chytrid fungi.</title>
        <authorList>
            <person name="Stajich J.E."/>
            <person name="Amses K."/>
            <person name="Simmons R."/>
            <person name="Seto K."/>
            <person name="Myers J."/>
            <person name="Bonds A."/>
            <person name="Quandt C.A."/>
            <person name="Barry K."/>
            <person name="Liu P."/>
            <person name="Grigoriev I."/>
            <person name="Longcore J.E."/>
            <person name="James T.Y."/>
        </authorList>
    </citation>
    <scope>NUCLEOTIDE SEQUENCE</scope>
    <source>
        <strain evidence="8">JEL0318</strain>
    </source>
</reference>
<keyword evidence="4" id="KW-0833">Ubl conjugation pathway</keyword>
<comment type="pathway">
    <text evidence="2">Protein modification; protein ubiquitination.</text>
</comment>
<evidence type="ECO:0000256" key="5">
    <source>
        <dbReference type="ARBA" id="ARBA00023242"/>
    </source>
</evidence>
<feature type="compositionally biased region" description="Basic and acidic residues" evidence="6">
    <location>
        <begin position="1"/>
        <end position="13"/>
    </location>
</feature>
<feature type="domain" description="Ubiquitin conjugation factor E4 core" evidence="7">
    <location>
        <begin position="363"/>
        <end position="640"/>
    </location>
</feature>
<evidence type="ECO:0000256" key="4">
    <source>
        <dbReference type="ARBA" id="ARBA00022786"/>
    </source>
</evidence>
<keyword evidence="5" id="KW-0539">Nucleus</keyword>
<name>A0AAD5WXI8_9FUNG</name>
<feature type="region of interest" description="Disordered" evidence="6">
    <location>
        <begin position="1"/>
        <end position="115"/>
    </location>
</feature>
<organism evidence="8 9">
    <name type="scientific">Rhizophlyctis rosea</name>
    <dbReference type="NCBI Taxonomy" id="64517"/>
    <lineage>
        <taxon>Eukaryota</taxon>
        <taxon>Fungi</taxon>
        <taxon>Fungi incertae sedis</taxon>
        <taxon>Chytridiomycota</taxon>
        <taxon>Chytridiomycota incertae sedis</taxon>
        <taxon>Chytridiomycetes</taxon>
        <taxon>Rhizophlyctidales</taxon>
        <taxon>Rhizophlyctidaceae</taxon>
        <taxon>Rhizophlyctis</taxon>
    </lineage>
</organism>
<dbReference type="GO" id="GO:0034450">
    <property type="term" value="F:ubiquitin-ubiquitin ligase activity"/>
    <property type="evidence" value="ECO:0007669"/>
    <property type="project" value="InterPro"/>
</dbReference>
<dbReference type="GO" id="GO:0005634">
    <property type="term" value="C:nucleus"/>
    <property type="evidence" value="ECO:0007669"/>
    <property type="project" value="UniProtKB-SubCell"/>
</dbReference>
<evidence type="ECO:0000256" key="3">
    <source>
        <dbReference type="ARBA" id="ARBA00022679"/>
    </source>
</evidence>
<feature type="compositionally biased region" description="Pro residues" evidence="6">
    <location>
        <begin position="93"/>
        <end position="103"/>
    </location>
</feature>
<dbReference type="AlphaFoldDB" id="A0AAD5WXI8"/>
<dbReference type="InterPro" id="IPR019474">
    <property type="entry name" value="Ub_conjug_fac_E4_core"/>
</dbReference>
<evidence type="ECO:0000259" key="7">
    <source>
        <dbReference type="Pfam" id="PF10408"/>
    </source>
</evidence>
<gene>
    <name evidence="8" type="ORF">HK097_004237</name>
</gene>
<evidence type="ECO:0000313" key="9">
    <source>
        <dbReference type="Proteomes" id="UP001212841"/>
    </source>
</evidence>
<proteinExistence type="predicted"/>
<sequence length="642" mass="70708">MDADSEKIREKRLAKLAALSRSQPASGENSAPSSTSSPASHPATPEPTARAIATGPSPMEVDYPKQIPPKAVTPKPASSPAPVKTTSQTSLPNPSPKASPPAPNKALQKFKEQSEEDWEDEALSFVFACTLNSSSTNPTQKYLPSVVEELSSESLPPKITSQTLERILYARLSLPSNSDPNSEPLFDYLVGAWKRTRTVVARITGFVEKAKGDEGVREKAGRRKEVVEGVRGLVLNYAGLVVNPEMADSFPQPRSVAELGPAYIAQKVLLSNVDEVEGALPQAFLEEFVARFERDGLDEIVGPIMNSLAANMRAQSITKEYQIPIRALMKLVSFKPIASTLPTLKNWNPPNIPAKTIEVLSILGPFFGRPTIFPDADPAIADTYFASSNPLAWGEGTGHEGIGARNPGDVKSAWGSLRGIMETIQNNLKTIVEAIIRAGPESREGVIQYIAGVIKANKARGRMQVDPNEVSTDGFIFNVLRVCLKLCDPIMDTNMTRLQLVDPDWFVYANRLDVSEDTKINSDKESYESYVNDWKSQNPSHKEPNFVSDVFYLTLALHHYGFLSTIRNYTTLTKEADELRKAVKRMQQDRDAGRWEGAAGGMQEIMFKRFQGQLDKVVAFRLAMETVVFDPVGLEHSLRFWG</sequence>
<dbReference type="GO" id="GO:0005737">
    <property type="term" value="C:cytoplasm"/>
    <property type="evidence" value="ECO:0007669"/>
    <property type="project" value="TreeGrafter"/>
</dbReference>
<keyword evidence="9" id="KW-1185">Reference proteome</keyword>
<feature type="compositionally biased region" description="Low complexity" evidence="6">
    <location>
        <begin position="25"/>
        <end position="49"/>
    </location>
</feature>